<name>A0A7W3R914_9ACTN</name>
<sequence length="515" mass="57397">MAEEVQRAGRSAAWMVRGGWHGEREAKALTEGLVIAGWNEMGDLSGYRTRAALSEALRRAYPDAGRNVIGNWTGQLWRFTTEMREGDLVVMPLKTRPGHVAVGRIAGPYEYRTTEPEGFRQIRRVDWIRTDVSKERIRADLVATLGSLLTICRLSRNEAARRIAHLAEHGEDPGLAGQEEITSSDDLLEDAAGRSPDNPRKLTIRNLLEHWGLQRRTSAAVEIVKADLAEKGLTTRPPFTEGPITTEVALVPLGAEPGSVANAAEDVEDTEDVADPQHMALRLGSLPAPLVSVPSTADLTYVKTLMLTRQFSQLAVIDDDGTYRGAVSWESIGRAHVASGNPTLQDAITPALVVDHDALLLEQIPLIYERGYVFVRHPDRQRVTGIITAADLSLQFGELARPFVLIEEAENRLRRAADENFTVDELRDAVQPHRRNKINHAADFNFGDYYHLLKDPGRWTKLGWNIDQQILLGLLEDVRVIRNDLMHFSPDPLSPERYDKVNGLLTLLRTVDPRP</sequence>
<dbReference type="RefSeq" id="WP_182705721.1">
    <property type="nucleotide sequence ID" value="NZ_JACJII010000001.1"/>
</dbReference>
<organism evidence="3 4">
    <name type="scientific">Thermomonospora cellulosilytica</name>
    <dbReference type="NCBI Taxonomy" id="1411118"/>
    <lineage>
        <taxon>Bacteria</taxon>
        <taxon>Bacillati</taxon>
        <taxon>Actinomycetota</taxon>
        <taxon>Actinomycetes</taxon>
        <taxon>Streptosporangiales</taxon>
        <taxon>Thermomonosporaceae</taxon>
        <taxon>Thermomonospora</taxon>
    </lineage>
</organism>
<evidence type="ECO:0000313" key="4">
    <source>
        <dbReference type="Proteomes" id="UP000539313"/>
    </source>
</evidence>
<feature type="domain" description="CBS" evidence="2">
    <location>
        <begin position="285"/>
        <end position="343"/>
    </location>
</feature>
<dbReference type="AlphaFoldDB" id="A0A7W3R914"/>
<keyword evidence="1" id="KW-0129">CBS domain</keyword>
<dbReference type="SUPFAM" id="SSF54631">
    <property type="entry name" value="CBS-domain pair"/>
    <property type="match status" value="1"/>
</dbReference>
<dbReference type="Gene3D" id="3.10.580.10">
    <property type="entry name" value="CBS-domain"/>
    <property type="match status" value="1"/>
</dbReference>
<comment type="caution">
    <text evidence="3">The sequence shown here is derived from an EMBL/GenBank/DDBJ whole genome shotgun (WGS) entry which is preliminary data.</text>
</comment>
<dbReference type="Proteomes" id="UP000539313">
    <property type="component" value="Unassembled WGS sequence"/>
</dbReference>
<evidence type="ECO:0000259" key="2">
    <source>
        <dbReference type="PROSITE" id="PS51371"/>
    </source>
</evidence>
<evidence type="ECO:0000313" key="3">
    <source>
        <dbReference type="EMBL" id="MBA9004154.1"/>
    </source>
</evidence>
<evidence type="ECO:0000256" key="1">
    <source>
        <dbReference type="PROSITE-ProRule" id="PRU00703"/>
    </source>
</evidence>
<gene>
    <name evidence="3" type="ORF">HNR21_003036</name>
</gene>
<dbReference type="InterPro" id="IPR046342">
    <property type="entry name" value="CBS_dom_sf"/>
</dbReference>
<accession>A0A7W3R914</accession>
<dbReference type="Pfam" id="PF00571">
    <property type="entry name" value="CBS"/>
    <property type="match status" value="1"/>
</dbReference>
<protein>
    <submittedName>
        <fullName evidence="3">Restriction system protein</fullName>
    </submittedName>
</protein>
<dbReference type="InterPro" id="IPR000644">
    <property type="entry name" value="CBS_dom"/>
</dbReference>
<proteinExistence type="predicted"/>
<dbReference type="EMBL" id="JACJII010000001">
    <property type="protein sequence ID" value="MBA9004154.1"/>
    <property type="molecule type" value="Genomic_DNA"/>
</dbReference>
<keyword evidence="4" id="KW-1185">Reference proteome</keyword>
<reference evidence="3 4" key="1">
    <citation type="submission" date="2020-08" db="EMBL/GenBank/DDBJ databases">
        <title>Sequencing the genomes of 1000 actinobacteria strains.</title>
        <authorList>
            <person name="Klenk H.-P."/>
        </authorList>
    </citation>
    <scope>NUCLEOTIDE SEQUENCE [LARGE SCALE GENOMIC DNA]</scope>
    <source>
        <strain evidence="3 4">DSM 45823</strain>
    </source>
</reference>
<dbReference type="PROSITE" id="PS51371">
    <property type="entry name" value="CBS"/>
    <property type="match status" value="1"/>
</dbReference>